<name>A0A0L0VX85_9BASI</name>
<dbReference type="EMBL" id="AJIL01000015">
    <property type="protein sequence ID" value="KNF03876.1"/>
    <property type="molecule type" value="Genomic_DNA"/>
</dbReference>
<proteinExistence type="predicted"/>
<protein>
    <recommendedName>
        <fullName evidence="4">DUF5745 domain-containing protein</fullName>
    </recommendedName>
</protein>
<evidence type="ECO:0008006" key="4">
    <source>
        <dbReference type="Google" id="ProtNLM"/>
    </source>
</evidence>
<evidence type="ECO:0000313" key="2">
    <source>
        <dbReference type="EMBL" id="KNF03876.1"/>
    </source>
</evidence>
<feature type="region of interest" description="Disordered" evidence="1">
    <location>
        <begin position="431"/>
        <end position="506"/>
    </location>
</feature>
<accession>A0A0L0VX85</accession>
<sequence length="742" mass="83515">MRPDQHKQNSRMDKGKAKELDQGEVLARLNKLLEVLLIPISIPELSVITPSLLLAVLESILEQRFSELDDATRTSRSSSSRAKCLKIMINTLGQHLEPGLDHWSPNAINLPGLVQGDLNELSKLIDGLLKLSVYSNKVVLYNQRNTGQQSLSRRQHPGRPSKELISEDRERGSQRLPTTRQARASRISSLNSSSSSLYIQPSKIPFDGLFSPGGPPLDQSSRNLASSTTSSHSLLNRSINSQRHNEDPLSGQISNPPTLRNLLGPLHAQMINSKRPHTPRTAHRVMVDKLRNEDAHEDTEEQILNHDTDGWISAKTEAEENEESCIEESRFQYTKGPSLMTLDGIEPDDPFVSMETRRALESQILQNQTTTSFDLTRLAVADSESFNKSSQSFPKTHSRSCPPERKHGSDILNNTWSTSASSVISNHSYQLAKNPNEASSQSSQGHEYHQDQSFTPSARSSPRPEEQVEDAISSFGGSVQSTCKDDRLTDCGFGRPTDSIKMGSREHSLQIPYPTSIPLPASPSQTDLSSSGHHHHHPLKVLLASEGVKLDLVVSDVKSYEESKQERSNIEGWGWMDLSKLAQESEKLQQLGASMKIDNNINNHQINNHFDLLRSRKLELLRLLNQAYKQNKSCDRSENLTTLETEMTGTREAKPSIRTIEQQNENIRIRVNRQPIETDNTHHLNKPTKEYIVLNKFHHVRSLDLGGTTYQSDRNLQFSLDYNQVHDLDYFDDRDELIDDII</sequence>
<feature type="compositionally biased region" description="Basic and acidic residues" evidence="1">
    <location>
        <begin position="160"/>
        <end position="173"/>
    </location>
</feature>
<feature type="region of interest" description="Disordered" evidence="1">
    <location>
        <begin position="384"/>
        <end position="414"/>
    </location>
</feature>
<evidence type="ECO:0000256" key="1">
    <source>
        <dbReference type="SAM" id="MobiDB-lite"/>
    </source>
</evidence>
<feature type="compositionally biased region" description="Polar residues" evidence="1">
    <location>
        <begin position="384"/>
        <end position="395"/>
    </location>
</feature>
<dbReference type="AlphaFoldDB" id="A0A0L0VX85"/>
<keyword evidence="3" id="KW-1185">Reference proteome</keyword>
<dbReference type="OrthoDB" id="2500538at2759"/>
<evidence type="ECO:0000313" key="3">
    <source>
        <dbReference type="Proteomes" id="UP000054564"/>
    </source>
</evidence>
<organism evidence="2 3">
    <name type="scientific">Puccinia striiformis f. sp. tritici PST-78</name>
    <dbReference type="NCBI Taxonomy" id="1165861"/>
    <lineage>
        <taxon>Eukaryota</taxon>
        <taxon>Fungi</taxon>
        <taxon>Dikarya</taxon>
        <taxon>Basidiomycota</taxon>
        <taxon>Pucciniomycotina</taxon>
        <taxon>Pucciniomycetes</taxon>
        <taxon>Pucciniales</taxon>
        <taxon>Pucciniaceae</taxon>
        <taxon>Puccinia</taxon>
    </lineage>
</organism>
<feature type="region of interest" description="Disordered" evidence="1">
    <location>
        <begin position="145"/>
        <end position="192"/>
    </location>
</feature>
<feature type="compositionally biased region" description="Polar residues" evidence="1">
    <location>
        <begin position="431"/>
        <end position="460"/>
    </location>
</feature>
<feature type="compositionally biased region" description="Low complexity" evidence="1">
    <location>
        <begin position="220"/>
        <end position="234"/>
    </location>
</feature>
<reference evidence="3" key="1">
    <citation type="submission" date="2014-03" db="EMBL/GenBank/DDBJ databases">
        <title>The Genome Sequence of Puccinia striiformis f. sp. tritici PST-78.</title>
        <authorList>
            <consortium name="The Broad Institute Genome Sequencing Platform"/>
            <person name="Cuomo C."/>
            <person name="Hulbert S."/>
            <person name="Chen X."/>
            <person name="Walker B."/>
            <person name="Young S.K."/>
            <person name="Zeng Q."/>
            <person name="Gargeya S."/>
            <person name="Fitzgerald M."/>
            <person name="Haas B."/>
            <person name="Abouelleil A."/>
            <person name="Alvarado L."/>
            <person name="Arachchi H.M."/>
            <person name="Berlin A.M."/>
            <person name="Chapman S.B."/>
            <person name="Goldberg J."/>
            <person name="Griggs A."/>
            <person name="Gujja S."/>
            <person name="Hansen M."/>
            <person name="Howarth C."/>
            <person name="Imamovic A."/>
            <person name="Larimer J."/>
            <person name="McCowan C."/>
            <person name="Montmayeur A."/>
            <person name="Murphy C."/>
            <person name="Neiman D."/>
            <person name="Pearson M."/>
            <person name="Priest M."/>
            <person name="Roberts A."/>
            <person name="Saif S."/>
            <person name="Shea T."/>
            <person name="Sisk P."/>
            <person name="Sykes S."/>
            <person name="Wortman J."/>
            <person name="Nusbaum C."/>
            <person name="Birren B."/>
        </authorList>
    </citation>
    <scope>NUCLEOTIDE SEQUENCE [LARGE SCALE GENOMIC DNA]</scope>
    <source>
        <strain evidence="3">race PST-78</strain>
    </source>
</reference>
<comment type="caution">
    <text evidence="2">The sequence shown here is derived from an EMBL/GenBank/DDBJ whole genome shotgun (WGS) entry which is preliminary data.</text>
</comment>
<feature type="region of interest" description="Disordered" evidence="1">
    <location>
        <begin position="209"/>
        <end position="234"/>
    </location>
</feature>
<gene>
    <name evidence="2" type="ORF">PSTG_02964</name>
</gene>
<dbReference type="Proteomes" id="UP000054564">
    <property type="component" value="Unassembled WGS sequence"/>
</dbReference>